<dbReference type="PANTHER" id="PTHR43133:SF25">
    <property type="entry name" value="RNA POLYMERASE SIGMA FACTOR RFAY-RELATED"/>
    <property type="match status" value="1"/>
</dbReference>
<dbReference type="InterPro" id="IPR013249">
    <property type="entry name" value="RNA_pol_sigma70_r4_t2"/>
</dbReference>
<proteinExistence type="inferred from homology"/>
<dbReference type="Gene3D" id="1.10.1740.10">
    <property type="match status" value="1"/>
</dbReference>
<keyword evidence="7" id="KW-1133">Transmembrane helix</keyword>
<feature type="transmembrane region" description="Helical" evidence="7">
    <location>
        <begin position="249"/>
        <end position="272"/>
    </location>
</feature>
<dbReference type="Pfam" id="PF04542">
    <property type="entry name" value="Sigma70_r2"/>
    <property type="match status" value="1"/>
</dbReference>
<keyword evidence="4 6" id="KW-0238">DNA-binding</keyword>
<feature type="domain" description="RNA polymerase sigma factor 70 region 4 type 2" evidence="9">
    <location>
        <begin position="143"/>
        <end position="192"/>
    </location>
</feature>
<dbReference type="Pfam" id="PF08281">
    <property type="entry name" value="Sigma70_r4_2"/>
    <property type="match status" value="1"/>
</dbReference>
<evidence type="ECO:0000259" key="9">
    <source>
        <dbReference type="Pfam" id="PF08281"/>
    </source>
</evidence>
<dbReference type="InterPro" id="IPR014284">
    <property type="entry name" value="RNA_pol_sigma-70_dom"/>
</dbReference>
<evidence type="ECO:0000256" key="2">
    <source>
        <dbReference type="ARBA" id="ARBA00023015"/>
    </source>
</evidence>
<evidence type="ECO:0000256" key="1">
    <source>
        <dbReference type="ARBA" id="ARBA00010641"/>
    </source>
</evidence>
<dbReference type="Gene3D" id="1.10.10.10">
    <property type="entry name" value="Winged helix-like DNA-binding domain superfamily/Winged helix DNA-binding domain"/>
    <property type="match status" value="1"/>
</dbReference>
<dbReference type="NCBIfam" id="TIGR02937">
    <property type="entry name" value="sigma70-ECF"/>
    <property type="match status" value="1"/>
</dbReference>
<evidence type="ECO:0000256" key="5">
    <source>
        <dbReference type="ARBA" id="ARBA00023163"/>
    </source>
</evidence>
<keyword evidence="3 6" id="KW-0731">Sigma factor</keyword>
<feature type="transmembrane region" description="Helical" evidence="7">
    <location>
        <begin position="292"/>
        <end position="310"/>
    </location>
</feature>
<reference evidence="10 11" key="1">
    <citation type="submission" date="2021-03" db="EMBL/GenBank/DDBJ databases">
        <title>Complete Genome Sequences of Two Lysobacter Strains Isolated from Sea Water (Lysobacter caseinilyticus) and Soil (Lysobacter helvus) in South Korea.</title>
        <authorList>
            <person name="Watanabe Y."/>
            <person name="Arakawa K."/>
        </authorList>
    </citation>
    <scope>NUCLEOTIDE SEQUENCE [LARGE SCALE GENOMIC DNA]</scope>
    <source>
        <strain evidence="10 11">KVB24</strain>
    </source>
</reference>
<gene>
    <name evidence="10" type="primary">rfaY_1</name>
    <name evidence="10" type="ORF">LYSCAS_03110</name>
</gene>
<feature type="transmembrane region" description="Helical" evidence="7">
    <location>
        <begin position="369"/>
        <end position="389"/>
    </location>
</feature>
<dbReference type="EMBL" id="AP024545">
    <property type="protein sequence ID" value="BCT91287.1"/>
    <property type="molecule type" value="Genomic_DNA"/>
</dbReference>
<comment type="similarity">
    <text evidence="1 6">Belongs to the sigma-70 factor family. ECF subfamily.</text>
</comment>
<keyword evidence="7" id="KW-0812">Transmembrane</keyword>
<evidence type="ECO:0000256" key="3">
    <source>
        <dbReference type="ARBA" id="ARBA00023082"/>
    </source>
</evidence>
<dbReference type="CDD" id="cd06171">
    <property type="entry name" value="Sigma70_r4"/>
    <property type="match status" value="1"/>
</dbReference>
<dbReference type="PANTHER" id="PTHR43133">
    <property type="entry name" value="RNA POLYMERASE ECF-TYPE SIGMA FACTO"/>
    <property type="match status" value="1"/>
</dbReference>
<dbReference type="InterPro" id="IPR036388">
    <property type="entry name" value="WH-like_DNA-bd_sf"/>
</dbReference>
<dbReference type="Proteomes" id="UP000681317">
    <property type="component" value="Chromosome"/>
</dbReference>
<name>A0ABM7Q227_9GAMM</name>
<feature type="domain" description="RNA polymerase sigma-70 region 2" evidence="8">
    <location>
        <begin position="41"/>
        <end position="107"/>
    </location>
</feature>
<dbReference type="InterPro" id="IPR013324">
    <property type="entry name" value="RNA_pol_sigma_r3/r4-like"/>
</dbReference>
<keyword evidence="11" id="KW-1185">Reference proteome</keyword>
<keyword evidence="7" id="KW-0472">Membrane</keyword>
<evidence type="ECO:0000313" key="10">
    <source>
        <dbReference type="EMBL" id="BCT91287.1"/>
    </source>
</evidence>
<keyword evidence="2 6" id="KW-0805">Transcription regulation</keyword>
<dbReference type="SUPFAM" id="SSF88659">
    <property type="entry name" value="Sigma3 and sigma4 domains of RNA polymerase sigma factors"/>
    <property type="match status" value="1"/>
</dbReference>
<dbReference type="InterPro" id="IPR007627">
    <property type="entry name" value="RNA_pol_sigma70_r2"/>
</dbReference>
<dbReference type="InterPro" id="IPR013325">
    <property type="entry name" value="RNA_pol_sigma_r2"/>
</dbReference>
<evidence type="ECO:0000256" key="7">
    <source>
        <dbReference type="SAM" id="Phobius"/>
    </source>
</evidence>
<keyword evidence="5 6" id="KW-0804">Transcription</keyword>
<dbReference type="InterPro" id="IPR039425">
    <property type="entry name" value="RNA_pol_sigma-70-like"/>
</dbReference>
<evidence type="ECO:0000256" key="4">
    <source>
        <dbReference type="ARBA" id="ARBA00023125"/>
    </source>
</evidence>
<feature type="transmembrane region" description="Helical" evidence="7">
    <location>
        <begin position="316"/>
        <end position="337"/>
    </location>
</feature>
<dbReference type="SUPFAM" id="SSF88946">
    <property type="entry name" value="Sigma2 domain of RNA polymerase sigma factors"/>
    <property type="match status" value="1"/>
</dbReference>
<evidence type="ECO:0000313" key="11">
    <source>
        <dbReference type="Proteomes" id="UP000681317"/>
    </source>
</evidence>
<evidence type="ECO:0000256" key="6">
    <source>
        <dbReference type="RuleBase" id="RU000716"/>
    </source>
</evidence>
<organism evidence="10 11">
    <name type="scientific">Noviluteimonas caseinilytica</name>
    <dbReference type="NCBI Taxonomy" id="2675101"/>
    <lineage>
        <taxon>Bacteria</taxon>
        <taxon>Pseudomonadati</taxon>
        <taxon>Pseudomonadota</taxon>
        <taxon>Gammaproteobacteria</taxon>
        <taxon>Lysobacterales</taxon>
        <taxon>Lysobacteraceae</taxon>
        <taxon>Noviluteimonas</taxon>
    </lineage>
</organism>
<accession>A0ABM7Q227</accession>
<dbReference type="PROSITE" id="PS01063">
    <property type="entry name" value="SIGMA70_ECF"/>
    <property type="match status" value="1"/>
</dbReference>
<sequence length="395" mass="41565">MSHPAPGDVLVAMNATTADFVIRRDLPAASQGDRDAYGRIVAACQNTVTAIALAIVRDVQASEDIAQDAFLSGWQQLRRLHNPDSFLPWLRQITRNLARDHLRANGRGPRPVDDADAAIAAAADPGPSPMHALIDAERAAAAADLISALPAESRETLLLYYREGQRSQQVAALLGLSDAAVRKRLSRAREALRTDLLARFGEFAQGSAPAAAFATIVTGALMTASPPAAAAGMLGAGATAVGAKTLGQVLLGAAGSIGIAAFAALASIAWGLRRQLREAIDDEERTALVRSAMVNVGASIGYVLALLALAAGTRGWVLPVLVTAVFMAIIFWQTAVVQRRAMARRHALEAQRDPVLAAKRRRRERWQCHLGMVVGALGGFGGLIGGLMASGRIAF</sequence>
<protein>
    <recommendedName>
        <fullName evidence="6">RNA polymerase sigma factor</fullName>
    </recommendedName>
</protein>
<evidence type="ECO:0000259" key="8">
    <source>
        <dbReference type="Pfam" id="PF04542"/>
    </source>
</evidence>
<dbReference type="InterPro" id="IPR000838">
    <property type="entry name" value="RNA_pol_sigma70_ECF_CS"/>
</dbReference>